<organism evidence="2 3">
    <name type="scientific">Nocardioides kribbensis</name>
    <dbReference type="NCBI Taxonomy" id="305517"/>
    <lineage>
        <taxon>Bacteria</taxon>
        <taxon>Bacillati</taxon>
        <taxon>Actinomycetota</taxon>
        <taxon>Actinomycetes</taxon>
        <taxon>Propionibacteriales</taxon>
        <taxon>Nocardioidaceae</taxon>
        <taxon>Nocardioides</taxon>
    </lineage>
</organism>
<accession>A0ABV1NYZ3</accession>
<dbReference type="EMBL" id="JBEGDP010000010">
    <property type="protein sequence ID" value="MEQ7847714.1"/>
    <property type="molecule type" value="Genomic_DNA"/>
</dbReference>
<evidence type="ECO:0000256" key="1">
    <source>
        <dbReference type="SAM" id="MobiDB-lite"/>
    </source>
</evidence>
<dbReference type="RefSeq" id="WP_349804632.1">
    <property type="nucleotide sequence ID" value="NZ_JBEGDP010000010.1"/>
</dbReference>
<gene>
    <name evidence="2" type="ORF">V6R90_10525</name>
</gene>
<evidence type="ECO:0000313" key="3">
    <source>
        <dbReference type="Proteomes" id="UP001482520"/>
    </source>
</evidence>
<proteinExistence type="predicted"/>
<evidence type="ECO:0000313" key="2">
    <source>
        <dbReference type="EMBL" id="MEQ7847714.1"/>
    </source>
</evidence>
<keyword evidence="3" id="KW-1185">Reference proteome</keyword>
<evidence type="ECO:0008006" key="4">
    <source>
        <dbReference type="Google" id="ProtNLM"/>
    </source>
</evidence>
<protein>
    <recommendedName>
        <fullName evidence="4">Minor tail protein</fullName>
    </recommendedName>
</protein>
<dbReference type="Proteomes" id="UP001482520">
    <property type="component" value="Unassembled WGS sequence"/>
</dbReference>
<feature type="region of interest" description="Disordered" evidence="1">
    <location>
        <begin position="196"/>
        <end position="216"/>
    </location>
</feature>
<name>A0ABV1NYZ3_9ACTN</name>
<sequence length="576" mass="61362">MSDYSLILGDLDLSPKSQGSGDYEFSVYAFQRSRPEPRINIVSSLLADGAIETKTGYENRTITFLIGISAPNSDALARGEQEVFREIQKGENTLCWTPNDGVGATTVFDVQWGDIEFSEPDDWDLNEMRGDRFYTVTLRCTAFGHSALLQTFNAAAVVNPARTVISDGSSASGWVFNTSNTALATSTDSGRTALKATGAGWRSGTPNRAETGMSTPSVGPVASVSIDYRRRSLNDKVSFYVVTPTGDRLRTPALTQVSTEGFTRYHFNTADITTSFRLRLYVEHTDSGTPPIVYYVDEFATQAAVPALAARTSLRSVDVEGSVRTPGTLTISHASTALGDVLALSCPDLARGFIPDLRRFRTNGGSISSDSGAVSGSSEPLSGGTSFLARVPYAMYEPGLYTVVARIKTTGAGTATVAAKDGSLAPASSTATCILPNTSSVYQWVTVGRIHLPPRNYGPTNTAQFDIGLTGSTSATVDDVWVIPVKDSALTLTSTALTNRRLTLASPSLDYSGGASWIGDATDGSDAFAAMRSLSSDQRRWFYPAQTLIYVAASGPTTPVDISGSYMASYHTNAVK</sequence>
<reference evidence="2 3" key="1">
    <citation type="submission" date="2024-02" db="EMBL/GenBank/DDBJ databases">
        <title>Full genome sequence of Nocardioides kribbensis.</title>
        <authorList>
            <person name="Poletto B.L."/>
            <person name="Silva G."/>
            <person name="Galante D."/>
            <person name="Campos K.R."/>
            <person name="Santos M.B.N."/>
            <person name="Sacchi C.T."/>
        </authorList>
    </citation>
    <scope>NUCLEOTIDE SEQUENCE [LARGE SCALE GENOMIC DNA]</scope>
    <source>
        <strain evidence="2 3">O4R</strain>
    </source>
</reference>
<comment type="caution">
    <text evidence="2">The sequence shown here is derived from an EMBL/GenBank/DDBJ whole genome shotgun (WGS) entry which is preliminary data.</text>
</comment>
<feature type="compositionally biased region" description="Polar residues" evidence="1">
    <location>
        <begin position="204"/>
        <end position="216"/>
    </location>
</feature>